<evidence type="ECO:0000313" key="2">
    <source>
        <dbReference type="Proteomes" id="UP001187682"/>
    </source>
</evidence>
<accession>A0AAE8N792</accession>
<dbReference type="PANTHER" id="PTHR38115">
    <property type="entry name" value="LIPOCALIN-LIKE DOMAIN-CONTAINING PROTEIN"/>
    <property type="match status" value="1"/>
</dbReference>
<dbReference type="EMBL" id="ONZQ02000021">
    <property type="protein sequence ID" value="SPO07541.1"/>
    <property type="molecule type" value="Genomic_DNA"/>
</dbReference>
<organism evidence="1 2">
    <name type="scientific">Cephalotrichum gorgonifer</name>
    <dbReference type="NCBI Taxonomy" id="2041049"/>
    <lineage>
        <taxon>Eukaryota</taxon>
        <taxon>Fungi</taxon>
        <taxon>Dikarya</taxon>
        <taxon>Ascomycota</taxon>
        <taxon>Pezizomycotina</taxon>
        <taxon>Sordariomycetes</taxon>
        <taxon>Hypocreomycetidae</taxon>
        <taxon>Microascales</taxon>
        <taxon>Microascaceae</taxon>
        <taxon>Cephalotrichum</taxon>
    </lineage>
</organism>
<keyword evidence="2" id="KW-1185">Reference proteome</keyword>
<dbReference type="InterPro" id="IPR053037">
    <property type="entry name" value="Pericyclase_pydY-like"/>
</dbReference>
<protein>
    <submittedName>
        <fullName evidence="1">Uncharacterized protein</fullName>
    </submittedName>
</protein>
<gene>
    <name evidence="1" type="ORF">DNG_10235</name>
</gene>
<comment type="caution">
    <text evidence="1">The sequence shown here is derived from an EMBL/GenBank/DDBJ whole genome shotgun (WGS) entry which is preliminary data.</text>
</comment>
<dbReference type="AlphaFoldDB" id="A0AAE8N792"/>
<dbReference type="Proteomes" id="UP001187682">
    <property type="component" value="Unassembled WGS sequence"/>
</dbReference>
<sequence length="173" mass="19150">MAAPPSVNILDVTGIWILQGVPWALRKILSFAGVSLHMTQTQSAPEDNPDGEKVVSIRVKQVVTPGGFSSEESYILDFQSRDSTVPIFGALSARSKYLPIDEIPDEEVRRRLEGGGANVVVQEFAHSKAGDWVTEGIWGFEDVNGERRFTRTNVTSKGDSRVVSRLVYDRKEE</sequence>
<reference evidence="1" key="1">
    <citation type="submission" date="2018-03" db="EMBL/GenBank/DDBJ databases">
        <authorList>
            <person name="Guldener U."/>
        </authorList>
    </citation>
    <scope>NUCLEOTIDE SEQUENCE</scope>
</reference>
<dbReference type="PANTHER" id="PTHR38115:SF1">
    <property type="entry name" value="LIPOCALIN-LIKE DOMAIN-CONTAINING PROTEIN"/>
    <property type="match status" value="1"/>
</dbReference>
<proteinExistence type="predicted"/>
<name>A0AAE8N792_9PEZI</name>
<evidence type="ECO:0000313" key="1">
    <source>
        <dbReference type="EMBL" id="SPO07541.1"/>
    </source>
</evidence>